<evidence type="ECO:0000256" key="12">
    <source>
        <dbReference type="ARBA" id="ARBA00023315"/>
    </source>
</evidence>
<evidence type="ECO:0000256" key="9">
    <source>
        <dbReference type="ARBA" id="ARBA00023015"/>
    </source>
</evidence>
<feature type="domain" description="MYST-type HAT" evidence="17">
    <location>
        <begin position="139"/>
        <end position="456"/>
    </location>
</feature>
<evidence type="ECO:0000256" key="15">
    <source>
        <dbReference type="SAM" id="MobiDB-lite"/>
    </source>
</evidence>
<dbReference type="EC" id="2.3.1.48" evidence="3"/>
<feature type="region of interest" description="Disordered" evidence="15">
    <location>
        <begin position="356"/>
        <end position="386"/>
    </location>
</feature>
<dbReference type="PANTHER" id="PTHR10615">
    <property type="entry name" value="HISTONE ACETYLTRANSFERASE"/>
    <property type="match status" value="1"/>
</dbReference>
<dbReference type="SUPFAM" id="SSF55729">
    <property type="entry name" value="Acyl-CoA N-acyltransferases (Nat)"/>
    <property type="match status" value="1"/>
</dbReference>
<evidence type="ECO:0000256" key="4">
    <source>
        <dbReference type="ARBA" id="ARBA00022679"/>
    </source>
</evidence>
<proteinExistence type="inferred from homology"/>
<evidence type="ECO:0000256" key="11">
    <source>
        <dbReference type="ARBA" id="ARBA00023242"/>
    </source>
</evidence>
<dbReference type="PROSITE" id="PS50157">
    <property type="entry name" value="ZINC_FINGER_C2H2_2"/>
    <property type="match status" value="1"/>
</dbReference>
<dbReference type="SUPFAM" id="SSF54160">
    <property type="entry name" value="Chromo domain-like"/>
    <property type="match status" value="1"/>
</dbReference>
<protein>
    <recommendedName>
        <fullName evidence="3">histone acetyltransferase</fullName>
        <ecNumber evidence="3">2.3.1.48</ecNumber>
    </recommendedName>
</protein>
<feature type="region of interest" description="Disordered" evidence="15">
    <location>
        <begin position="75"/>
        <end position="94"/>
    </location>
</feature>
<feature type="compositionally biased region" description="Polar residues" evidence="15">
    <location>
        <begin position="476"/>
        <end position="487"/>
    </location>
</feature>
<feature type="region of interest" description="Disordered" evidence="15">
    <location>
        <begin position="108"/>
        <end position="138"/>
    </location>
</feature>
<evidence type="ECO:0000256" key="14">
    <source>
        <dbReference type="PROSITE-ProRule" id="PRU00042"/>
    </source>
</evidence>
<dbReference type="InterPro" id="IPR016181">
    <property type="entry name" value="Acyl_CoA_acyltransferase"/>
</dbReference>
<dbReference type="InterPro" id="IPR036388">
    <property type="entry name" value="WH-like_DNA-bd_sf"/>
</dbReference>
<evidence type="ECO:0000256" key="13">
    <source>
        <dbReference type="PIRSR" id="PIRSR602717-51"/>
    </source>
</evidence>
<dbReference type="Gene3D" id="3.40.630.30">
    <property type="match status" value="1"/>
</dbReference>
<feature type="compositionally biased region" description="Basic and acidic residues" evidence="15">
    <location>
        <begin position="118"/>
        <end position="138"/>
    </location>
</feature>
<evidence type="ECO:0000256" key="10">
    <source>
        <dbReference type="ARBA" id="ARBA00023163"/>
    </source>
</evidence>
<dbReference type="FunFam" id="3.30.60.60:FF:000001">
    <property type="entry name" value="Histone acetyltransferase"/>
    <property type="match status" value="1"/>
</dbReference>
<dbReference type="OrthoDB" id="787137at2759"/>
<dbReference type="GO" id="GO:0008270">
    <property type="term" value="F:zinc ion binding"/>
    <property type="evidence" value="ECO:0007669"/>
    <property type="project" value="UniProtKB-KW"/>
</dbReference>
<reference evidence="18" key="1">
    <citation type="journal article" date="2020" name="Fungal Divers.">
        <title>Resolving the Mortierellaceae phylogeny through synthesis of multi-gene phylogenetics and phylogenomics.</title>
        <authorList>
            <person name="Vandepol N."/>
            <person name="Liber J."/>
            <person name="Desiro A."/>
            <person name="Na H."/>
            <person name="Kennedy M."/>
            <person name="Barry K."/>
            <person name="Grigoriev I.V."/>
            <person name="Miller A.N."/>
            <person name="O'Donnell K."/>
            <person name="Stajich J.E."/>
            <person name="Bonito G."/>
        </authorList>
    </citation>
    <scope>NUCLEOTIDE SEQUENCE</scope>
    <source>
        <strain evidence="18">BC1065</strain>
    </source>
</reference>
<keyword evidence="10" id="KW-0804">Transcription</keyword>
<keyword evidence="9" id="KW-0805">Transcription regulation</keyword>
<dbReference type="Pfam" id="PF01853">
    <property type="entry name" value="MOZ_SAS"/>
    <property type="match status" value="1"/>
</dbReference>
<comment type="subcellular location">
    <subcellularLocation>
        <location evidence="1">Nucleus</location>
    </subcellularLocation>
</comment>
<evidence type="ECO:0000256" key="5">
    <source>
        <dbReference type="ARBA" id="ARBA00022723"/>
    </source>
</evidence>
<keyword evidence="19" id="KW-1185">Reference proteome</keyword>
<comment type="similarity">
    <text evidence="2">Belongs to the MYST (SAS/MOZ) family.</text>
</comment>
<gene>
    <name evidence="18" type="primary">KAT8</name>
    <name evidence="18" type="ORF">DFQ27_007982</name>
</gene>
<dbReference type="PANTHER" id="PTHR10615:SF219">
    <property type="entry name" value="HISTONE ACETYLTRANSFERASE KAT5"/>
    <property type="match status" value="1"/>
</dbReference>
<dbReference type="InterPro" id="IPR002717">
    <property type="entry name" value="HAT_MYST-type"/>
</dbReference>
<dbReference type="AlphaFoldDB" id="A0A9P6UBR2"/>
<evidence type="ECO:0000256" key="7">
    <source>
        <dbReference type="ARBA" id="ARBA00022833"/>
    </source>
</evidence>
<evidence type="ECO:0000256" key="2">
    <source>
        <dbReference type="ARBA" id="ARBA00010107"/>
    </source>
</evidence>
<dbReference type="GO" id="GO:0006355">
    <property type="term" value="P:regulation of DNA-templated transcription"/>
    <property type="evidence" value="ECO:0007669"/>
    <property type="project" value="InterPro"/>
</dbReference>
<dbReference type="InterPro" id="IPR016197">
    <property type="entry name" value="Chromo-like_dom_sf"/>
</dbReference>
<dbReference type="InterPro" id="IPR013087">
    <property type="entry name" value="Znf_C2H2_type"/>
</dbReference>
<evidence type="ECO:0000256" key="6">
    <source>
        <dbReference type="ARBA" id="ARBA00022771"/>
    </source>
</evidence>
<dbReference type="PROSITE" id="PS51726">
    <property type="entry name" value="MYST_HAT"/>
    <property type="match status" value="1"/>
</dbReference>
<keyword evidence="11" id="KW-0539">Nucleus</keyword>
<dbReference type="InterPro" id="IPR040706">
    <property type="entry name" value="Zf-MYST"/>
</dbReference>
<dbReference type="Pfam" id="PF11717">
    <property type="entry name" value="Tudor-knot"/>
    <property type="match status" value="1"/>
</dbReference>
<dbReference type="GO" id="GO:0046972">
    <property type="term" value="F:histone H4K16 acetyltransferase activity"/>
    <property type="evidence" value="ECO:0007669"/>
    <property type="project" value="TreeGrafter"/>
</dbReference>
<keyword evidence="5" id="KW-0479">Metal-binding</keyword>
<sequence>MAGTAAIATKGDEAIDIGATYWVVGRDHREYKAEVLGRRVSDLGVDLYVHYIGEDKRLDEWVDPKRIRRRVVVEAPQSEEPQEAKTEDPPVSKNKRKYVKDEVTLLTEASSSRSRKASGTEKDTAESQLGNKDDVDDGPRVRNVENILYAGYEIGTWYYSPFPDEYHDCQRLFICEFCLKYVKRVDNFIAHQRLCKGKKPPGTVVYSKGANKIYKVDGRAHKLYCQNLSLLAKLFLDNKTLYFDVHGFTFYVLTEVRASDRADVPVGFFSKEIVSYDGYNLACILVLPPFQCKNYGKLLIEFSYELSRFEGKVGSPEKPLSDLGRRGYLSFWKTAVLRELYPRPWPQWVSPMARYRRPRKGGAPQGKDEGDNEDGSSKQREDDGKLEIAFSVREMAARTGIMEDDLVETLVEMGFMNHWLPGEKQNETTIVPHARKRHRRLVRYHEQLQQGDQFSPSSSQQQLSSQEASHDHSHSSFKSTKNGSSRRPSVAQPSDALHWPKLLTPTEEGAKMHADLLESIVDIQSSEDDSESDEEMEGVSTPKSKMGRVGASSSSLLPQQQPLSQVAVITLDMVKEYQKENNIRLTPYLDPTAIDWEAYRRSLE</sequence>
<dbReference type="Gene3D" id="2.30.30.140">
    <property type="match status" value="1"/>
</dbReference>
<feature type="compositionally biased region" description="Acidic residues" evidence="15">
    <location>
        <begin position="525"/>
        <end position="537"/>
    </location>
</feature>
<feature type="domain" description="C2H2-type" evidence="16">
    <location>
        <begin position="173"/>
        <end position="200"/>
    </location>
</feature>
<feature type="compositionally biased region" description="Low complexity" evidence="15">
    <location>
        <begin position="449"/>
        <end position="467"/>
    </location>
</feature>
<accession>A0A9P6UBR2</accession>
<keyword evidence="12" id="KW-0012">Acyltransferase</keyword>
<name>A0A9P6UBR2_9FUNG</name>
<keyword evidence="7" id="KW-0862">Zinc</keyword>
<dbReference type="Proteomes" id="UP000807716">
    <property type="component" value="Unassembled WGS sequence"/>
</dbReference>
<evidence type="ECO:0000259" key="17">
    <source>
        <dbReference type="PROSITE" id="PS51726"/>
    </source>
</evidence>
<keyword evidence="8" id="KW-0007">Acetylation</keyword>
<feature type="region of interest" description="Disordered" evidence="15">
    <location>
        <begin position="525"/>
        <end position="558"/>
    </location>
</feature>
<evidence type="ECO:0000259" key="16">
    <source>
        <dbReference type="PROSITE" id="PS50157"/>
    </source>
</evidence>
<dbReference type="Pfam" id="PF17772">
    <property type="entry name" value="zf-MYST"/>
    <property type="match status" value="1"/>
</dbReference>
<organism evidence="18 19">
    <name type="scientific">Actinomortierella ambigua</name>
    <dbReference type="NCBI Taxonomy" id="1343610"/>
    <lineage>
        <taxon>Eukaryota</taxon>
        <taxon>Fungi</taxon>
        <taxon>Fungi incertae sedis</taxon>
        <taxon>Mucoromycota</taxon>
        <taxon>Mortierellomycotina</taxon>
        <taxon>Mortierellomycetes</taxon>
        <taxon>Mortierellales</taxon>
        <taxon>Mortierellaceae</taxon>
        <taxon>Actinomortierella</taxon>
    </lineage>
</organism>
<evidence type="ECO:0000256" key="8">
    <source>
        <dbReference type="ARBA" id="ARBA00022990"/>
    </source>
</evidence>
<evidence type="ECO:0000256" key="1">
    <source>
        <dbReference type="ARBA" id="ARBA00004123"/>
    </source>
</evidence>
<dbReference type="EMBL" id="JAAAJB010000065">
    <property type="protein sequence ID" value="KAG0267905.1"/>
    <property type="molecule type" value="Genomic_DNA"/>
</dbReference>
<dbReference type="InterPro" id="IPR050603">
    <property type="entry name" value="MYST_HAT"/>
</dbReference>
<dbReference type="GO" id="GO:0005634">
    <property type="term" value="C:nucleus"/>
    <property type="evidence" value="ECO:0007669"/>
    <property type="project" value="UniProtKB-SubCell"/>
</dbReference>
<dbReference type="Gene3D" id="3.30.60.60">
    <property type="entry name" value="N-acetyl transferase-like"/>
    <property type="match status" value="1"/>
</dbReference>
<evidence type="ECO:0000313" key="19">
    <source>
        <dbReference type="Proteomes" id="UP000807716"/>
    </source>
</evidence>
<dbReference type="GO" id="GO:0035267">
    <property type="term" value="C:NuA4 histone acetyltransferase complex"/>
    <property type="evidence" value="ECO:0007669"/>
    <property type="project" value="TreeGrafter"/>
</dbReference>
<evidence type="ECO:0000313" key="18">
    <source>
        <dbReference type="EMBL" id="KAG0267905.1"/>
    </source>
</evidence>
<evidence type="ECO:0000256" key="3">
    <source>
        <dbReference type="ARBA" id="ARBA00013184"/>
    </source>
</evidence>
<dbReference type="Gene3D" id="1.10.10.10">
    <property type="entry name" value="Winged helix-like DNA-binding domain superfamily/Winged helix DNA-binding domain"/>
    <property type="match status" value="1"/>
</dbReference>
<feature type="compositionally biased region" description="Basic and acidic residues" evidence="15">
    <location>
        <begin position="375"/>
        <end position="386"/>
    </location>
</feature>
<keyword evidence="4" id="KW-0808">Transferase</keyword>
<keyword evidence="6 14" id="KW-0863">Zinc-finger</keyword>
<dbReference type="InterPro" id="IPR025995">
    <property type="entry name" value="Tudor-knot"/>
</dbReference>
<feature type="region of interest" description="Disordered" evidence="15">
    <location>
        <begin position="449"/>
        <end position="500"/>
    </location>
</feature>
<feature type="active site" description="Proton donor/acceptor" evidence="13">
    <location>
        <position position="317"/>
    </location>
</feature>
<comment type="caution">
    <text evidence="18">The sequence shown here is derived from an EMBL/GenBank/DDBJ whole genome shotgun (WGS) entry which is preliminary data.</text>
</comment>